<dbReference type="InterPro" id="IPR029021">
    <property type="entry name" value="Prot-tyrosine_phosphatase-like"/>
</dbReference>
<dbReference type="EMBL" id="RSCL01000006">
    <property type="protein sequence ID" value="RUT06733.1"/>
    <property type="molecule type" value="Genomic_DNA"/>
</dbReference>
<keyword evidence="3" id="KW-1185">Reference proteome</keyword>
<gene>
    <name evidence="2" type="ORF">DSM106972_029900</name>
</gene>
<dbReference type="SUPFAM" id="SSF52799">
    <property type="entry name" value="(Phosphotyrosine protein) phosphatases II"/>
    <property type="match status" value="1"/>
</dbReference>
<dbReference type="Pfam" id="PF22785">
    <property type="entry name" value="Tc-R-P"/>
    <property type="match status" value="1"/>
</dbReference>
<evidence type="ECO:0000313" key="2">
    <source>
        <dbReference type="EMBL" id="RUT06733.1"/>
    </source>
</evidence>
<dbReference type="Gene3D" id="3.90.190.10">
    <property type="entry name" value="Protein tyrosine phosphatase superfamily"/>
    <property type="match status" value="1"/>
</dbReference>
<accession>A0A433VKR6</accession>
<reference evidence="2" key="1">
    <citation type="submission" date="2018-12" db="EMBL/GenBank/DDBJ databases">
        <authorList>
            <person name="Will S."/>
            <person name="Neumann-Schaal M."/>
            <person name="Henke P."/>
        </authorList>
    </citation>
    <scope>NUCLEOTIDE SEQUENCE</scope>
    <source>
        <strain evidence="2">PCC 7102</strain>
    </source>
</reference>
<dbReference type="PROSITE" id="PS50056">
    <property type="entry name" value="TYR_PHOSPHATASE_2"/>
    <property type="match status" value="1"/>
</dbReference>
<dbReference type="OrthoDB" id="9806482at2"/>
<dbReference type="AlphaFoldDB" id="A0A433VKR6"/>
<name>A0A433VKR6_9CYAN</name>
<dbReference type="InterPro" id="IPR016130">
    <property type="entry name" value="Tyr_Pase_AS"/>
</dbReference>
<dbReference type="Proteomes" id="UP000271624">
    <property type="component" value="Unassembled WGS sequence"/>
</dbReference>
<reference evidence="2" key="2">
    <citation type="journal article" date="2019" name="Genome Biol. Evol.">
        <title>Day and night: Metabolic profiles and evolutionary relationships of six axenic non-marine cyanobacteria.</title>
        <authorList>
            <person name="Will S.E."/>
            <person name="Henke P."/>
            <person name="Boedeker C."/>
            <person name="Huang S."/>
            <person name="Brinkmann H."/>
            <person name="Rohde M."/>
            <person name="Jarek M."/>
            <person name="Friedl T."/>
            <person name="Seufert S."/>
            <person name="Schumacher M."/>
            <person name="Overmann J."/>
            <person name="Neumann-Schaal M."/>
            <person name="Petersen J."/>
        </authorList>
    </citation>
    <scope>NUCLEOTIDE SEQUENCE [LARGE SCALE GENOMIC DNA]</scope>
    <source>
        <strain evidence="2">PCC 7102</strain>
    </source>
</reference>
<evidence type="ECO:0000313" key="3">
    <source>
        <dbReference type="Proteomes" id="UP000271624"/>
    </source>
</evidence>
<comment type="caution">
    <text evidence="2">The sequence shown here is derived from an EMBL/GenBank/DDBJ whole genome shotgun (WGS) entry which is preliminary data.</text>
</comment>
<dbReference type="PROSITE" id="PS00383">
    <property type="entry name" value="TYR_PHOSPHATASE_1"/>
    <property type="match status" value="1"/>
</dbReference>
<dbReference type="InterPro" id="IPR000387">
    <property type="entry name" value="Tyr_Pase_dom"/>
</dbReference>
<feature type="domain" description="Tyrosine specific protein phosphatases" evidence="1">
    <location>
        <begin position="85"/>
        <end position="141"/>
    </location>
</feature>
<evidence type="ECO:0000259" key="1">
    <source>
        <dbReference type="PROSITE" id="PS50056"/>
    </source>
</evidence>
<dbReference type="RefSeq" id="WP_127081499.1">
    <property type="nucleotide sequence ID" value="NZ_RSCL01000006.1"/>
</dbReference>
<protein>
    <recommendedName>
        <fullName evidence="1">Tyrosine specific protein phosphatases domain-containing protein</fullName>
    </recommendedName>
</protein>
<proteinExistence type="predicted"/>
<sequence>MYKFYAADEKETIVYGAAKPGYSNEEVNNWVQFMQEQDIQRVCCLLADAQLTRYPLNLLETYYQTFGANKVCSAPIEDFHLASEETLTQIILPFLNEAFQESEKVVVHCGGGIGRTGHVLAAWLVYSRGISNHEAITAVKKTGRDPYEAAFAAPFYVKNPWKVVTELNALLDKCRNKHQ</sequence>
<organism evidence="2 3">
    <name type="scientific">Dulcicalothrix desertica PCC 7102</name>
    <dbReference type="NCBI Taxonomy" id="232991"/>
    <lineage>
        <taxon>Bacteria</taxon>
        <taxon>Bacillati</taxon>
        <taxon>Cyanobacteriota</taxon>
        <taxon>Cyanophyceae</taxon>
        <taxon>Nostocales</taxon>
        <taxon>Calotrichaceae</taxon>
        <taxon>Dulcicalothrix</taxon>
    </lineage>
</organism>
<dbReference type="FunFam" id="3.90.190.10:FF:000157">
    <property type="entry name" value="Protein-tyrosine phosphatase"/>
    <property type="match status" value="1"/>
</dbReference>